<comment type="caution">
    <text evidence="8">The sequence shown here is derived from an EMBL/GenBank/DDBJ whole genome shotgun (WGS) entry which is preliminary data.</text>
</comment>
<feature type="transmembrane region" description="Helical" evidence="7">
    <location>
        <begin position="71"/>
        <end position="97"/>
    </location>
</feature>
<dbReference type="InterPro" id="IPR005495">
    <property type="entry name" value="LptG/LptF_permease"/>
</dbReference>
<reference evidence="9" key="1">
    <citation type="journal article" date="2019" name="Int. J. Syst. Evol. Microbiol.">
        <title>The Global Catalogue of Microorganisms (GCM) 10K type strain sequencing project: providing services to taxonomists for standard genome sequencing and annotation.</title>
        <authorList>
            <consortium name="The Broad Institute Genomics Platform"/>
            <consortium name="The Broad Institute Genome Sequencing Center for Infectious Disease"/>
            <person name="Wu L."/>
            <person name="Ma J."/>
        </authorList>
    </citation>
    <scope>NUCLEOTIDE SEQUENCE [LARGE SCALE GENOMIC DNA]</scope>
    <source>
        <strain evidence="9">JCM 15442</strain>
    </source>
</reference>
<feature type="transmembrane region" description="Helical" evidence="7">
    <location>
        <begin position="117"/>
        <end position="134"/>
    </location>
</feature>
<dbReference type="EMBL" id="BMOL01000004">
    <property type="protein sequence ID" value="GGL75061.1"/>
    <property type="molecule type" value="Genomic_DNA"/>
</dbReference>
<evidence type="ECO:0000256" key="7">
    <source>
        <dbReference type="SAM" id="Phobius"/>
    </source>
</evidence>
<evidence type="ECO:0000313" key="9">
    <source>
        <dbReference type="Proteomes" id="UP000639973"/>
    </source>
</evidence>
<evidence type="ECO:0000256" key="3">
    <source>
        <dbReference type="ARBA" id="ARBA00022692"/>
    </source>
</evidence>
<dbReference type="Proteomes" id="UP000639973">
    <property type="component" value="Unassembled WGS sequence"/>
</dbReference>
<feature type="transmembrane region" description="Helical" evidence="7">
    <location>
        <begin position="155"/>
        <end position="174"/>
    </location>
</feature>
<sequence length="404" mass="43145">MPQSERSPAASRTMPGAAAHRREEDPHRLPATPARCPRQKLPLAPFSSSGTATIAPVPILTRTVLGEIARWYLGGVALFLTLLMTDALSSTVGKLLIYDPPPAQALAAFLSILPQSLNKTLVLAVPFSILLAFSRMQRDNELKAILASGIRPLSLVWPLALPFALVGVLAYVNAGTLVPAGLANWDRAWFTIYDQPLPPPQQEKYTYAPPGALFYAGRVSADSAGSSVAQLSGVMVQRGDETITAQFGTWDSGLQTWTLSNAWITRPGQNPRQSPTDVVIAQTDTLRPPPPAAQQVSNAELRAALAGDTLGRKGRRDYTFQLAARVADPATPVVFALAAGMLGLLIRNRAAAFAAVLVFIVCFYILWTTMPGLAGAGALNPTLAAWVPNLAFLLLAGGLAWRLR</sequence>
<keyword evidence="3 7" id="KW-0812">Transmembrane</keyword>
<dbReference type="PANTHER" id="PTHR33529:SF6">
    <property type="entry name" value="YJGP_YJGQ FAMILY PERMEASE"/>
    <property type="match status" value="1"/>
</dbReference>
<evidence type="ECO:0000256" key="1">
    <source>
        <dbReference type="ARBA" id="ARBA00004651"/>
    </source>
</evidence>
<keyword evidence="4 7" id="KW-1133">Transmembrane helix</keyword>
<feature type="region of interest" description="Disordered" evidence="6">
    <location>
        <begin position="1"/>
        <end position="37"/>
    </location>
</feature>
<keyword evidence="5 7" id="KW-0472">Membrane</keyword>
<evidence type="ECO:0000256" key="5">
    <source>
        <dbReference type="ARBA" id="ARBA00023136"/>
    </source>
</evidence>
<dbReference type="Pfam" id="PF03739">
    <property type="entry name" value="LptF_LptG"/>
    <property type="match status" value="1"/>
</dbReference>
<evidence type="ECO:0000256" key="6">
    <source>
        <dbReference type="SAM" id="MobiDB-lite"/>
    </source>
</evidence>
<keyword evidence="9" id="KW-1185">Reference proteome</keyword>
<proteinExistence type="predicted"/>
<evidence type="ECO:0000256" key="4">
    <source>
        <dbReference type="ARBA" id="ARBA00022989"/>
    </source>
</evidence>
<organism evidence="8 9">
    <name type="scientific">Deinococcus aerolatus</name>
    <dbReference type="NCBI Taxonomy" id="522487"/>
    <lineage>
        <taxon>Bacteria</taxon>
        <taxon>Thermotogati</taxon>
        <taxon>Deinococcota</taxon>
        <taxon>Deinococci</taxon>
        <taxon>Deinococcales</taxon>
        <taxon>Deinococcaceae</taxon>
        <taxon>Deinococcus</taxon>
    </lineage>
</organism>
<accession>A0ABQ2G4F9</accession>
<dbReference type="PANTHER" id="PTHR33529">
    <property type="entry name" value="SLR0882 PROTEIN-RELATED"/>
    <property type="match status" value="1"/>
</dbReference>
<keyword evidence="2" id="KW-1003">Cell membrane</keyword>
<gene>
    <name evidence="8" type="ORF">GCM10010840_11430</name>
</gene>
<name>A0ABQ2G4F9_9DEIO</name>
<feature type="transmembrane region" description="Helical" evidence="7">
    <location>
        <begin position="329"/>
        <end position="346"/>
    </location>
</feature>
<feature type="transmembrane region" description="Helical" evidence="7">
    <location>
        <begin position="383"/>
        <end position="401"/>
    </location>
</feature>
<feature type="transmembrane region" description="Helical" evidence="7">
    <location>
        <begin position="353"/>
        <end position="377"/>
    </location>
</feature>
<protein>
    <submittedName>
        <fullName evidence="8">Permease</fullName>
    </submittedName>
</protein>
<evidence type="ECO:0000256" key="2">
    <source>
        <dbReference type="ARBA" id="ARBA00022475"/>
    </source>
</evidence>
<evidence type="ECO:0000313" key="8">
    <source>
        <dbReference type="EMBL" id="GGL75061.1"/>
    </source>
</evidence>
<comment type="subcellular location">
    <subcellularLocation>
        <location evidence="1">Cell membrane</location>
        <topology evidence="1">Multi-pass membrane protein</topology>
    </subcellularLocation>
</comment>